<reference evidence="2" key="1">
    <citation type="submission" date="2017-06" db="EMBL/GenBank/DDBJ databases">
        <authorList>
            <person name="Varghese N."/>
            <person name="Submissions S."/>
        </authorList>
    </citation>
    <scope>NUCLEOTIDE SEQUENCE [LARGE SCALE GENOMIC DNA]</scope>
    <source>
        <strain evidence="2">DSM 11116</strain>
    </source>
</reference>
<name>A0A212T9L9_9BACT</name>
<sequence>MNEFQEREIVKGYWLYDGLLKEGVIIKAIAYDYWYELEKSDGLDMADEQPELNAMGEMYMIEWTDHMHKIRESFTVGTLDLDSTKAVAEVVVNQRIDWV</sequence>
<dbReference type="AlphaFoldDB" id="A0A212T9L9"/>
<protein>
    <submittedName>
        <fullName evidence="1">Uncharacterized protein</fullName>
    </submittedName>
</protein>
<dbReference type="EMBL" id="FYEW01000001">
    <property type="protein sequence ID" value="SNC62504.1"/>
    <property type="molecule type" value="Genomic_DNA"/>
</dbReference>
<accession>A0A212T9L9</accession>
<gene>
    <name evidence="1" type="ORF">SAMN06265337_0684</name>
</gene>
<organism evidence="1 2">
    <name type="scientific">Hymenobacter gelipurpurascens</name>
    <dbReference type="NCBI Taxonomy" id="89968"/>
    <lineage>
        <taxon>Bacteria</taxon>
        <taxon>Pseudomonadati</taxon>
        <taxon>Bacteroidota</taxon>
        <taxon>Cytophagia</taxon>
        <taxon>Cytophagales</taxon>
        <taxon>Hymenobacteraceae</taxon>
        <taxon>Hymenobacter</taxon>
    </lineage>
</organism>
<dbReference type="Proteomes" id="UP000198131">
    <property type="component" value="Unassembled WGS sequence"/>
</dbReference>
<keyword evidence="2" id="KW-1185">Reference proteome</keyword>
<proteinExistence type="predicted"/>
<evidence type="ECO:0000313" key="1">
    <source>
        <dbReference type="EMBL" id="SNC62504.1"/>
    </source>
</evidence>
<evidence type="ECO:0000313" key="2">
    <source>
        <dbReference type="Proteomes" id="UP000198131"/>
    </source>
</evidence>
<dbReference type="RefSeq" id="WP_088842001.1">
    <property type="nucleotide sequence ID" value="NZ_FYEW01000001.1"/>
</dbReference>
<dbReference type="OrthoDB" id="885857at2"/>